<reference evidence="5 6" key="1">
    <citation type="submission" date="2024-04" db="EMBL/GenBank/DDBJ databases">
        <title>genome sequences of Mucor flavus KT1a and Helicostylum pulchrum KT1b strains isolated from the surface of a dry-aged beef.</title>
        <authorList>
            <person name="Toyotome T."/>
            <person name="Hosono M."/>
            <person name="Torimaru M."/>
            <person name="Fukuda K."/>
            <person name="Mikami N."/>
        </authorList>
    </citation>
    <scope>NUCLEOTIDE SEQUENCE [LARGE SCALE GENOMIC DNA]</scope>
    <source>
        <strain evidence="5 6">KT1a</strain>
    </source>
</reference>
<evidence type="ECO:0000256" key="4">
    <source>
        <dbReference type="SAM" id="MobiDB-lite"/>
    </source>
</evidence>
<dbReference type="EMBL" id="BAABUK010000011">
    <property type="protein sequence ID" value="GAA5811877.1"/>
    <property type="molecule type" value="Genomic_DNA"/>
</dbReference>
<dbReference type="Proteomes" id="UP001473302">
    <property type="component" value="Unassembled WGS sequence"/>
</dbReference>
<organism evidence="5 6">
    <name type="scientific">Mucor flavus</name>
    <dbReference type="NCBI Taxonomy" id="439312"/>
    <lineage>
        <taxon>Eukaryota</taxon>
        <taxon>Fungi</taxon>
        <taxon>Fungi incertae sedis</taxon>
        <taxon>Mucoromycota</taxon>
        <taxon>Mucoromycotina</taxon>
        <taxon>Mucoromycetes</taxon>
        <taxon>Mucorales</taxon>
        <taxon>Mucorineae</taxon>
        <taxon>Mucoraceae</taxon>
        <taxon>Mucor</taxon>
    </lineage>
</organism>
<evidence type="ECO:0000256" key="2">
    <source>
        <dbReference type="ARBA" id="ARBA00018874"/>
    </source>
</evidence>
<comment type="caution">
    <text evidence="5">The sequence shown here is derived from an EMBL/GenBank/DDBJ whole genome shotgun (WGS) entry which is preliminary data.</text>
</comment>
<keyword evidence="6" id="KW-1185">Reference proteome</keyword>
<comment type="similarity">
    <text evidence="1">Belongs to the ATG101 family.</text>
</comment>
<protein>
    <recommendedName>
        <fullName evidence="2">Autophagy-related protein 101</fullName>
    </recommendedName>
</protein>
<evidence type="ECO:0000256" key="1">
    <source>
        <dbReference type="ARBA" id="ARBA00007130"/>
    </source>
</evidence>
<proteinExistence type="inferred from homology"/>
<sequence length="223" mass="25615">MTGIPQEFNLEVTALPRDQVKDALRGLLHSIFFHRLLINVLPRELRVLNTSVSITDSKDVERLIEEKIAEFLHNTSPTQVKQGKLALFFYEKRLKKNWFQFTKTEEFVCWEQWSITLNLVQAPQSEQEKLKSVKSVENQFTQCLLKILKIVNDYKEHIPSITTTEGNPFPYQIAIQSQTESWNSMIKRMLVTDAPTIASSTHPIVPASNPTSRPSSIKSEGKM</sequence>
<feature type="region of interest" description="Disordered" evidence="4">
    <location>
        <begin position="200"/>
        <end position="223"/>
    </location>
</feature>
<accession>A0ABP9YYG7</accession>
<gene>
    <name evidence="5" type="ORF">MFLAVUS_005324</name>
</gene>
<dbReference type="PANTHER" id="PTHR13292:SF0">
    <property type="entry name" value="AUTOPHAGY-RELATED PROTEIN 101"/>
    <property type="match status" value="1"/>
</dbReference>
<dbReference type="InterPro" id="IPR012445">
    <property type="entry name" value="ATG101"/>
</dbReference>
<evidence type="ECO:0000256" key="3">
    <source>
        <dbReference type="ARBA" id="ARBA00023006"/>
    </source>
</evidence>
<evidence type="ECO:0000313" key="5">
    <source>
        <dbReference type="EMBL" id="GAA5811877.1"/>
    </source>
</evidence>
<keyword evidence="3" id="KW-0072">Autophagy</keyword>
<dbReference type="Pfam" id="PF07855">
    <property type="entry name" value="ATG101"/>
    <property type="match status" value="1"/>
</dbReference>
<evidence type="ECO:0000313" key="6">
    <source>
        <dbReference type="Proteomes" id="UP001473302"/>
    </source>
</evidence>
<dbReference type="PANTHER" id="PTHR13292">
    <property type="entry name" value="AUTOPHAGY-RELATED PROTEIN 101"/>
    <property type="match status" value="1"/>
</dbReference>
<name>A0ABP9YYG7_9FUNG</name>